<feature type="transmembrane region" description="Helical" evidence="1">
    <location>
        <begin position="247"/>
        <end position="268"/>
    </location>
</feature>
<evidence type="ECO:0008006" key="4">
    <source>
        <dbReference type="Google" id="ProtNLM"/>
    </source>
</evidence>
<protein>
    <recommendedName>
        <fullName evidence="4">Vomeronasal type-1 receptor</fullName>
    </recommendedName>
</protein>
<feature type="transmembrane region" description="Helical" evidence="1">
    <location>
        <begin position="113"/>
        <end position="131"/>
    </location>
</feature>
<keyword evidence="1" id="KW-0472">Membrane</keyword>
<proteinExistence type="predicted"/>
<dbReference type="AlphaFoldDB" id="A0AAV2I4L9"/>
<comment type="caution">
    <text evidence="2">The sequence shown here is derived from an EMBL/GenBank/DDBJ whole genome shotgun (WGS) entry which is preliminary data.</text>
</comment>
<feature type="transmembrane region" description="Helical" evidence="1">
    <location>
        <begin position="33"/>
        <end position="52"/>
    </location>
</feature>
<keyword evidence="3" id="KW-1185">Reference proteome</keyword>
<keyword evidence="1" id="KW-1133">Transmembrane helix</keyword>
<name>A0AAV2I4L9_LYMST</name>
<dbReference type="EMBL" id="CAXITT010000446">
    <property type="protein sequence ID" value="CAL1541675.1"/>
    <property type="molecule type" value="Genomic_DNA"/>
</dbReference>
<sequence>MNASRTFSNRARSYGDIVSLLMTLMQVIDTSDYVALAFGILPNLWILLATLTSQDLRARMRNKIVCSFCVLHLLNCLLFMPMRIEVTRLRRLYYKINCDFYNFVTLMELLQDFIFNWTLVLLIVVFVARICDFKPYAGLTSLTTTLGTYAILISPWVASLVIIPGVRNSLWYSYLKSNNISTTNGCIFSTSDTLLVIKSLDTAVPLLISVALMVTAVVLRRRRFTRGFSGDMEVELIERGPEVDGHFGYTAAVVVSFVCDFATAFMIFDLIEIRMTQRWVYYTVAYVMSQTKVFLTPLPWLLFPDIRERVKTWRPWHSVKLWH</sequence>
<evidence type="ECO:0000256" key="1">
    <source>
        <dbReference type="SAM" id="Phobius"/>
    </source>
</evidence>
<feature type="transmembrane region" description="Helical" evidence="1">
    <location>
        <begin position="280"/>
        <end position="303"/>
    </location>
</feature>
<accession>A0AAV2I4L9</accession>
<keyword evidence="1" id="KW-0812">Transmembrane</keyword>
<dbReference type="Proteomes" id="UP001497497">
    <property type="component" value="Unassembled WGS sequence"/>
</dbReference>
<gene>
    <name evidence="2" type="ORF">GSLYS_00015281001</name>
</gene>
<organism evidence="2 3">
    <name type="scientific">Lymnaea stagnalis</name>
    <name type="common">Great pond snail</name>
    <name type="synonym">Helix stagnalis</name>
    <dbReference type="NCBI Taxonomy" id="6523"/>
    <lineage>
        <taxon>Eukaryota</taxon>
        <taxon>Metazoa</taxon>
        <taxon>Spiralia</taxon>
        <taxon>Lophotrochozoa</taxon>
        <taxon>Mollusca</taxon>
        <taxon>Gastropoda</taxon>
        <taxon>Heterobranchia</taxon>
        <taxon>Euthyneura</taxon>
        <taxon>Panpulmonata</taxon>
        <taxon>Hygrophila</taxon>
        <taxon>Lymnaeoidea</taxon>
        <taxon>Lymnaeidae</taxon>
        <taxon>Lymnaea</taxon>
    </lineage>
</organism>
<evidence type="ECO:0000313" key="2">
    <source>
        <dbReference type="EMBL" id="CAL1541675.1"/>
    </source>
</evidence>
<feature type="transmembrane region" description="Helical" evidence="1">
    <location>
        <begin position="202"/>
        <end position="219"/>
    </location>
</feature>
<feature type="transmembrane region" description="Helical" evidence="1">
    <location>
        <begin position="143"/>
        <end position="166"/>
    </location>
</feature>
<feature type="transmembrane region" description="Helical" evidence="1">
    <location>
        <begin position="64"/>
        <end position="84"/>
    </location>
</feature>
<evidence type="ECO:0000313" key="3">
    <source>
        <dbReference type="Proteomes" id="UP001497497"/>
    </source>
</evidence>
<reference evidence="2 3" key="1">
    <citation type="submission" date="2024-04" db="EMBL/GenBank/DDBJ databases">
        <authorList>
            <consortium name="Genoscope - CEA"/>
            <person name="William W."/>
        </authorList>
    </citation>
    <scope>NUCLEOTIDE SEQUENCE [LARGE SCALE GENOMIC DNA]</scope>
</reference>